<evidence type="ECO:0000256" key="6">
    <source>
        <dbReference type="ARBA" id="ARBA00023157"/>
    </source>
</evidence>
<dbReference type="PANTHER" id="PTHR42801">
    <property type="entry name" value="THIOREDOXIN-DEPENDENT PEROXIDE REDUCTASE"/>
    <property type="match status" value="1"/>
</dbReference>
<evidence type="ECO:0000256" key="3">
    <source>
        <dbReference type="ARBA" id="ARBA00022559"/>
    </source>
</evidence>
<dbReference type="RefSeq" id="WP_289215158.1">
    <property type="nucleotide sequence ID" value="NZ_JAPVRC010000002.1"/>
</dbReference>
<dbReference type="SUPFAM" id="SSF52833">
    <property type="entry name" value="Thioredoxin-like"/>
    <property type="match status" value="1"/>
</dbReference>
<evidence type="ECO:0000256" key="8">
    <source>
        <dbReference type="ARBA" id="ARBA00032824"/>
    </source>
</evidence>
<keyword evidence="5" id="KW-0560">Oxidoreductase</keyword>
<feature type="region of interest" description="Disordered" evidence="12">
    <location>
        <begin position="31"/>
        <end position="61"/>
    </location>
</feature>
<keyword evidence="6" id="KW-1015">Disulfide bond</keyword>
<evidence type="ECO:0000256" key="10">
    <source>
        <dbReference type="ARBA" id="ARBA00041373"/>
    </source>
</evidence>
<dbReference type="Proteomes" id="UP001596494">
    <property type="component" value="Unassembled WGS sequence"/>
</dbReference>
<dbReference type="InterPro" id="IPR050924">
    <property type="entry name" value="Peroxiredoxin_BCP/PrxQ"/>
</dbReference>
<dbReference type="PROSITE" id="PS51352">
    <property type="entry name" value="THIOREDOXIN_2"/>
    <property type="match status" value="1"/>
</dbReference>
<proteinExistence type="inferred from homology"/>
<keyword evidence="4" id="KW-0049">Antioxidant</keyword>
<feature type="domain" description="Thioredoxin" evidence="13">
    <location>
        <begin position="44"/>
        <end position="216"/>
    </location>
</feature>
<reference evidence="15" key="1">
    <citation type="journal article" date="2019" name="Int. J. Syst. Evol. Microbiol.">
        <title>The Global Catalogue of Microorganisms (GCM) 10K type strain sequencing project: providing services to taxonomists for standard genome sequencing and annotation.</title>
        <authorList>
            <consortium name="The Broad Institute Genomics Platform"/>
            <consortium name="The Broad Institute Genome Sequencing Center for Infectious Disease"/>
            <person name="Wu L."/>
            <person name="Ma J."/>
        </authorList>
    </citation>
    <scope>NUCLEOTIDE SEQUENCE [LARGE SCALE GENOMIC DNA]</scope>
    <source>
        <strain evidence="15">CCUG 73951</strain>
    </source>
</reference>
<evidence type="ECO:0000256" key="5">
    <source>
        <dbReference type="ARBA" id="ARBA00023002"/>
    </source>
</evidence>
<evidence type="ECO:0000256" key="11">
    <source>
        <dbReference type="ARBA" id="ARBA00049091"/>
    </source>
</evidence>
<evidence type="ECO:0000256" key="1">
    <source>
        <dbReference type="ARBA" id="ARBA00003330"/>
    </source>
</evidence>
<dbReference type="CDD" id="cd02970">
    <property type="entry name" value="PRX_like2"/>
    <property type="match status" value="1"/>
</dbReference>
<organism evidence="14 15">
    <name type="scientific">Halobacillus campisalis</name>
    <dbReference type="NCBI Taxonomy" id="435909"/>
    <lineage>
        <taxon>Bacteria</taxon>
        <taxon>Bacillati</taxon>
        <taxon>Bacillota</taxon>
        <taxon>Bacilli</taxon>
        <taxon>Bacillales</taxon>
        <taxon>Bacillaceae</taxon>
        <taxon>Halobacillus</taxon>
    </lineage>
</organism>
<evidence type="ECO:0000256" key="2">
    <source>
        <dbReference type="ARBA" id="ARBA00013017"/>
    </source>
</evidence>
<dbReference type="InterPro" id="IPR000866">
    <property type="entry name" value="AhpC/TSA"/>
</dbReference>
<dbReference type="Gene3D" id="3.40.30.10">
    <property type="entry name" value="Glutaredoxin"/>
    <property type="match status" value="1"/>
</dbReference>
<evidence type="ECO:0000256" key="4">
    <source>
        <dbReference type="ARBA" id="ARBA00022862"/>
    </source>
</evidence>
<sequence>MKTEMKQRYEEYIEKFKQTAPEDVQEKMKKAIDELQHSKEGEGLEKGEKAPDFTLPDPNGNPISLSNQLSVGPVIVTFYRGGWCPYCNMELREYQQILNDIHAAGGELIAISPETPDHSLSTAQKNDLQFHVLSDVGNKTAREFNLVYPLPDYLVDIYKDKGLNVDEHNGDETWELPVSATYVIDREGTIVYEYTKADYKDRAEPSEVLEVLKETK</sequence>
<dbReference type="PANTHER" id="PTHR42801:SF7">
    <property type="entry name" value="SLL1159 PROTEIN"/>
    <property type="match status" value="1"/>
</dbReference>
<comment type="function">
    <text evidence="1">Thiol-specific peroxidase that catalyzes the reduction of hydrogen peroxide and organic hydroperoxides to water and alcohols, respectively. Plays a role in cell protection against oxidative stress by detoxifying peroxides and as sensor of hydrogen peroxide-mediated signaling events.</text>
</comment>
<keyword evidence="15" id="KW-1185">Reference proteome</keyword>
<evidence type="ECO:0000313" key="14">
    <source>
        <dbReference type="EMBL" id="MFC7322797.1"/>
    </source>
</evidence>
<dbReference type="InterPro" id="IPR013766">
    <property type="entry name" value="Thioredoxin_domain"/>
</dbReference>
<dbReference type="Pfam" id="PF00578">
    <property type="entry name" value="AhpC-TSA"/>
    <property type="match status" value="1"/>
</dbReference>
<evidence type="ECO:0000259" key="13">
    <source>
        <dbReference type="PROSITE" id="PS51352"/>
    </source>
</evidence>
<dbReference type="EC" id="1.11.1.24" evidence="2"/>
<comment type="similarity">
    <text evidence="9">Belongs to the peroxiredoxin family. BCP/PrxQ subfamily.</text>
</comment>
<dbReference type="EMBL" id="JBHTBY010000017">
    <property type="protein sequence ID" value="MFC7322797.1"/>
    <property type="molecule type" value="Genomic_DNA"/>
</dbReference>
<evidence type="ECO:0000256" key="7">
    <source>
        <dbReference type="ARBA" id="ARBA00023284"/>
    </source>
</evidence>
<feature type="compositionally biased region" description="Basic and acidic residues" evidence="12">
    <location>
        <begin position="31"/>
        <end position="51"/>
    </location>
</feature>
<dbReference type="InterPro" id="IPR036249">
    <property type="entry name" value="Thioredoxin-like_sf"/>
</dbReference>
<evidence type="ECO:0000313" key="15">
    <source>
        <dbReference type="Proteomes" id="UP001596494"/>
    </source>
</evidence>
<keyword evidence="7" id="KW-0676">Redox-active center</keyword>
<accession>A0ABW2KAG3</accession>
<name>A0ABW2KAG3_9BACI</name>
<gene>
    <name evidence="14" type="ORF">ACFQMN_18180</name>
</gene>
<comment type="caution">
    <text evidence="14">The sequence shown here is derived from an EMBL/GenBank/DDBJ whole genome shotgun (WGS) entry which is preliminary data.</text>
</comment>
<protein>
    <recommendedName>
        <fullName evidence="2">thioredoxin-dependent peroxiredoxin</fullName>
        <ecNumber evidence="2">1.11.1.24</ecNumber>
    </recommendedName>
    <alternativeName>
        <fullName evidence="10">Bacterioferritin comigratory protein</fullName>
    </alternativeName>
    <alternativeName>
        <fullName evidence="8">Thioredoxin peroxidase</fullName>
    </alternativeName>
</protein>
<keyword evidence="3" id="KW-0575">Peroxidase</keyword>
<evidence type="ECO:0000256" key="9">
    <source>
        <dbReference type="ARBA" id="ARBA00038489"/>
    </source>
</evidence>
<evidence type="ECO:0000256" key="12">
    <source>
        <dbReference type="SAM" id="MobiDB-lite"/>
    </source>
</evidence>
<comment type="catalytic activity">
    <reaction evidence="11">
        <text>a hydroperoxide + [thioredoxin]-dithiol = an alcohol + [thioredoxin]-disulfide + H2O</text>
        <dbReference type="Rhea" id="RHEA:62620"/>
        <dbReference type="Rhea" id="RHEA-COMP:10698"/>
        <dbReference type="Rhea" id="RHEA-COMP:10700"/>
        <dbReference type="ChEBI" id="CHEBI:15377"/>
        <dbReference type="ChEBI" id="CHEBI:29950"/>
        <dbReference type="ChEBI" id="CHEBI:30879"/>
        <dbReference type="ChEBI" id="CHEBI:35924"/>
        <dbReference type="ChEBI" id="CHEBI:50058"/>
        <dbReference type="EC" id="1.11.1.24"/>
    </reaction>
</comment>